<evidence type="ECO:0000313" key="3">
    <source>
        <dbReference type="Proteomes" id="UP000275267"/>
    </source>
</evidence>
<dbReference type="InterPro" id="IPR013780">
    <property type="entry name" value="Glyco_hydro_b"/>
</dbReference>
<organism evidence="2 3">
    <name type="scientific">Panicum miliaceum</name>
    <name type="common">Proso millet</name>
    <name type="synonym">Broomcorn millet</name>
    <dbReference type="NCBI Taxonomy" id="4540"/>
    <lineage>
        <taxon>Eukaryota</taxon>
        <taxon>Viridiplantae</taxon>
        <taxon>Streptophyta</taxon>
        <taxon>Embryophyta</taxon>
        <taxon>Tracheophyta</taxon>
        <taxon>Spermatophyta</taxon>
        <taxon>Magnoliopsida</taxon>
        <taxon>Liliopsida</taxon>
        <taxon>Poales</taxon>
        <taxon>Poaceae</taxon>
        <taxon>PACMAD clade</taxon>
        <taxon>Panicoideae</taxon>
        <taxon>Panicodae</taxon>
        <taxon>Paniceae</taxon>
        <taxon>Panicinae</taxon>
        <taxon>Panicum</taxon>
        <taxon>Panicum sect. Panicum</taxon>
    </lineage>
</organism>
<name>A0A3L6RPK6_PANMI</name>
<evidence type="ECO:0000259" key="1">
    <source>
        <dbReference type="SMART" id="SM00813"/>
    </source>
</evidence>
<dbReference type="OrthoDB" id="406864at2759"/>
<dbReference type="Gene3D" id="2.60.40.1180">
    <property type="entry name" value="Golgi alpha-mannosidase II"/>
    <property type="match status" value="1"/>
</dbReference>
<keyword evidence="3" id="KW-1185">Reference proteome</keyword>
<dbReference type="GO" id="GO:0046373">
    <property type="term" value="P:L-arabinose metabolic process"/>
    <property type="evidence" value="ECO:0007669"/>
    <property type="project" value="InterPro"/>
</dbReference>
<accession>A0A3L6RPK6</accession>
<dbReference type="InterPro" id="IPR017853">
    <property type="entry name" value="GH"/>
</dbReference>
<dbReference type="SUPFAM" id="SSF51445">
    <property type="entry name" value="(Trans)glycosidases"/>
    <property type="match status" value="1"/>
</dbReference>
<dbReference type="STRING" id="4540.A0A3L6RPK6"/>
<dbReference type="InterPro" id="IPR051563">
    <property type="entry name" value="Glycosyl_Hydrolase_51"/>
</dbReference>
<gene>
    <name evidence="2" type="ORF">C2845_PM11G24520</name>
</gene>
<dbReference type="InterPro" id="IPR010720">
    <property type="entry name" value="Alpha-L-AF_C"/>
</dbReference>
<dbReference type="PANTHER" id="PTHR31776">
    <property type="entry name" value="ALPHA-L-ARABINOFURANOSIDASE 1"/>
    <property type="match status" value="1"/>
</dbReference>
<sequence>MKSTFDRTSRSGPKTFVSEYAVWRSDAGRGSLLASLAESAFLTGLEKNSDVVQMASYAPLFVNDNDQTWNPEAIIFNSWQHYGTPSYWMQTLFREPSGAMIHPITVVNFGSDAVSLTIYTSGLEASVNALGSTATILTSGNVMNGNSFSNPTKVAPVKNELSNAAEQMQVTLAPHSFIMFDLALAQSKLVAEMCVRPEAPGLHAWRRTF</sequence>
<dbReference type="PANTHER" id="PTHR31776:SF22">
    <property type="entry name" value="NON-REDUCING END ALPHA-L-ARABINOFURANOSIDASE"/>
    <property type="match status" value="1"/>
</dbReference>
<proteinExistence type="predicted"/>
<reference evidence="3" key="1">
    <citation type="journal article" date="2019" name="Nat. Commun.">
        <title>The genome of broomcorn millet.</title>
        <authorList>
            <person name="Zou C."/>
            <person name="Miki D."/>
            <person name="Li D."/>
            <person name="Tang Q."/>
            <person name="Xiao L."/>
            <person name="Rajput S."/>
            <person name="Deng P."/>
            <person name="Jia W."/>
            <person name="Huang R."/>
            <person name="Zhang M."/>
            <person name="Sun Y."/>
            <person name="Hu J."/>
            <person name="Fu X."/>
            <person name="Schnable P.S."/>
            <person name="Li F."/>
            <person name="Zhang H."/>
            <person name="Feng B."/>
            <person name="Zhu X."/>
            <person name="Liu R."/>
            <person name="Schnable J.C."/>
            <person name="Zhu J.-K."/>
            <person name="Zhang H."/>
        </authorList>
    </citation>
    <scope>NUCLEOTIDE SEQUENCE [LARGE SCALE GENOMIC DNA]</scope>
</reference>
<protein>
    <submittedName>
        <fullName evidence="2">Alpha-L-arabinofuranosidase family protein</fullName>
    </submittedName>
</protein>
<dbReference type="EMBL" id="PQIB02000007">
    <property type="protein sequence ID" value="RLN07741.1"/>
    <property type="molecule type" value="Genomic_DNA"/>
</dbReference>
<dbReference type="AlphaFoldDB" id="A0A3L6RPK6"/>
<dbReference type="Gene3D" id="3.20.20.80">
    <property type="entry name" value="Glycosidases"/>
    <property type="match status" value="1"/>
</dbReference>
<evidence type="ECO:0000313" key="2">
    <source>
        <dbReference type="EMBL" id="RLN07741.1"/>
    </source>
</evidence>
<dbReference type="SMART" id="SM00813">
    <property type="entry name" value="Alpha-L-AF_C"/>
    <property type="match status" value="1"/>
</dbReference>
<dbReference type="GO" id="GO:0046556">
    <property type="term" value="F:alpha-L-arabinofuranosidase activity"/>
    <property type="evidence" value="ECO:0007669"/>
    <property type="project" value="UniProtKB-EC"/>
</dbReference>
<feature type="domain" description="Alpha-L-arabinofuranosidase C-terminal" evidence="1">
    <location>
        <begin position="18"/>
        <end position="176"/>
    </location>
</feature>
<dbReference type="Proteomes" id="UP000275267">
    <property type="component" value="Unassembled WGS sequence"/>
</dbReference>
<comment type="caution">
    <text evidence="2">The sequence shown here is derived from an EMBL/GenBank/DDBJ whole genome shotgun (WGS) entry which is preliminary data.</text>
</comment>
<dbReference type="Pfam" id="PF06964">
    <property type="entry name" value="Alpha-L-AF_C"/>
    <property type="match status" value="1"/>
</dbReference>